<feature type="domain" description="Fe2OG dioxygenase" evidence="5">
    <location>
        <begin position="204"/>
        <end position="309"/>
    </location>
</feature>
<keyword evidence="4" id="KW-0560">Oxidoreductase</keyword>
<dbReference type="InterPro" id="IPR005123">
    <property type="entry name" value="Oxoglu/Fe-dep_dioxygenase_dom"/>
</dbReference>
<name>A0ABR0VQ63_REHGL</name>
<evidence type="ECO:0000313" key="7">
    <source>
        <dbReference type="Proteomes" id="UP001318860"/>
    </source>
</evidence>
<dbReference type="EMBL" id="JABTTQ020001034">
    <property type="protein sequence ID" value="KAK6136471.1"/>
    <property type="molecule type" value="Genomic_DNA"/>
</dbReference>
<comment type="similarity">
    <text evidence="1 4">Belongs to the iron/ascorbate-dependent oxidoreductase family.</text>
</comment>
<dbReference type="Proteomes" id="UP001318860">
    <property type="component" value="Unassembled WGS sequence"/>
</dbReference>
<dbReference type="PROSITE" id="PS51471">
    <property type="entry name" value="FE2OG_OXY"/>
    <property type="match status" value="1"/>
</dbReference>
<protein>
    <recommendedName>
        <fullName evidence="5">Fe2OG dioxygenase domain-containing protein</fullName>
    </recommendedName>
</protein>
<gene>
    <name evidence="6" type="ORF">DH2020_029767</name>
</gene>
<dbReference type="InterPro" id="IPR044861">
    <property type="entry name" value="IPNS-like_FE2OG_OXY"/>
</dbReference>
<accession>A0ABR0VQ63</accession>
<keyword evidence="7" id="KW-1185">Reference proteome</keyword>
<dbReference type="InterPro" id="IPR027443">
    <property type="entry name" value="IPNS-like_sf"/>
</dbReference>
<evidence type="ECO:0000313" key="6">
    <source>
        <dbReference type="EMBL" id="KAK6136471.1"/>
    </source>
</evidence>
<dbReference type="PANTHER" id="PTHR47991">
    <property type="entry name" value="OXOGLUTARATE/IRON-DEPENDENT DIOXYGENASE"/>
    <property type="match status" value="1"/>
</dbReference>
<dbReference type="Gene3D" id="2.60.120.330">
    <property type="entry name" value="B-lactam Antibiotic, Isopenicillin N Synthase, Chain"/>
    <property type="match status" value="1"/>
</dbReference>
<dbReference type="SUPFAM" id="SSF51197">
    <property type="entry name" value="Clavaminate synthase-like"/>
    <property type="match status" value="1"/>
</dbReference>
<keyword evidence="3 4" id="KW-0408">Iron</keyword>
<proteinExistence type="inferred from homology"/>
<comment type="caution">
    <text evidence="6">The sequence shown here is derived from an EMBL/GenBank/DDBJ whole genome shotgun (WGS) entry which is preliminary data.</text>
</comment>
<dbReference type="InterPro" id="IPR026992">
    <property type="entry name" value="DIOX_N"/>
</dbReference>
<dbReference type="Pfam" id="PF03171">
    <property type="entry name" value="2OG-FeII_Oxy"/>
    <property type="match status" value="1"/>
</dbReference>
<dbReference type="InterPro" id="IPR050295">
    <property type="entry name" value="Plant_2OG-oxidoreductases"/>
</dbReference>
<keyword evidence="2 4" id="KW-0479">Metal-binding</keyword>
<dbReference type="Pfam" id="PF14226">
    <property type="entry name" value="DIOX_N"/>
    <property type="match status" value="1"/>
</dbReference>
<evidence type="ECO:0000259" key="5">
    <source>
        <dbReference type="PROSITE" id="PS51471"/>
    </source>
</evidence>
<evidence type="ECO:0000256" key="3">
    <source>
        <dbReference type="ARBA" id="ARBA00023004"/>
    </source>
</evidence>
<sequence length="360" mass="40214">MAPTASQVPKESADQVTTDSFVKVLAESSNLKSVPTQFTFSNNSKGSYSDSIPIIDFSQLTSENPHQRSKALQELAKACEEWGFFVLINHGIPETLLKAIIDASLEFFELPDEDKRRYEAKSPSDPIKSGTGSVITTANHKIHLWRDFVKSYVHPEFHCPEKPQILRDTVFEFSEKTRSVTRKLLQGISENLELEQGYIDEALKLDSCFQLYAANFYPPCPQPDQAIGLPPHTDHGLLTFLIHNGVAGLQIQHNGEWFNTNSPQNSILVNTADHLEIFSNGRYKSVKHRAVVNSEATRISVVMANGAAPDAIVGPAAPLVERDGRALYRPMKFIEYVETMLSNRLQGKGNLECLKIEEDE</sequence>
<evidence type="ECO:0000256" key="1">
    <source>
        <dbReference type="ARBA" id="ARBA00008056"/>
    </source>
</evidence>
<evidence type="ECO:0000256" key="4">
    <source>
        <dbReference type="RuleBase" id="RU003682"/>
    </source>
</evidence>
<reference evidence="6 7" key="1">
    <citation type="journal article" date="2021" name="Comput. Struct. Biotechnol. J.">
        <title>De novo genome assembly of the potent medicinal plant Rehmannia glutinosa using nanopore technology.</title>
        <authorList>
            <person name="Ma L."/>
            <person name="Dong C."/>
            <person name="Song C."/>
            <person name="Wang X."/>
            <person name="Zheng X."/>
            <person name="Niu Y."/>
            <person name="Chen S."/>
            <person name="Feng W."/>
        </authorList>
    </citation>
    <scope>NUCLEOTIDE SEQUENCE [LARGE SCALE GENOMIC DNA]</scope>
    <source>
        <strain evidence="6">DH-2019</strain>
    </source>
</reference>
<organism evidence="6 7">
    <name type="scientific">Rehmannia glutinosa</name>
    <name type="common">Chinese foxglove</name>
    <dbReference type="NCBI Taxonomy" id="99300"/>
    <lineage>
        <taxon>Eukaryota</taxon>
        <taxon>Viridiplantae</taxon>
        <taxon>Streptophyta</taxon>
        <taxon>Embryophyta</taxon>
        <taxon>Tracheophyta</taxon>
        <taxon>Spermatophyta</taxon>
        <taxon>Magnoliopsida</taxon>
        <taxon>eudicotyledons</taxon>
        <taxon>Gunneridae</taxon>
        <taxon>Pentapetalae</taxon>
        <taxon>asterids</taxon>
        <taxon>lamiids</taxon>
        <taxon>Lamiales</taxon>
        <taxon>Orobanchaceae</taxon>
        <taxon>Rehmannieae</taxon>
        <taxon>Rehmannia</taxon>
    </lineage>
</organism>
<evidence type="ECO:0000256" key="2">
    <source>
        <dbReference type="ARBA" id="ARBA00022723"/>
    </source>
</evidence>